<organism evidence="4 5">
    <name type="scientific">Mycolicibacterium bacteremicum</name>
    <name type="common">Mycobacterium bacteremicum</name>
    <dbReference type="NCBI Taxonomy" id="564198"/>
    <lineage>
        <taxon>Bacteria</taxon>
        <taxon>Bacillati</taxon>
        <taxon>Actinomycetota</taxon>
        <taxon>Actinomycetes</taxon>
        <taxon>Mycobacteriales</taxon>
        <taxon>Mycobacteriaceae</taxon>
        <taxon>Mycolicibacterium</taxon>
    </lineage>
</organism>
<evidence type="ECO:0000259" key="3">
    <source>
        <dbReference type="Pfam" id="PF03413"/>
    </source>
</evidence>
<sequence length="210" mass="21704">MSKHAASVIPLSALAVAGIVALTACSSGGGDAASQTSATSAASSEATSTTQTSAPQATDAALGPDADLVSTTFPVDLDRALAVAGDTAPGGTITKIELEFNRSANAWVWKMDSQNNTEQREITIDAQSTRVLADERDQESSDPVAVDPQRLPPMDALALATALVPGSVESWALEFDDGRQRYSVDIRTPGGVDNDADVDVDVQTRAATRS</sequence>
<gene>
    <name evidence="4" type="ORF">BST17_01830</name>
</gene>
<dbReference type="Gene3D" id="3.10.450.40">
    <property type="match status" value="2"/>
</dbReference>
<feature type="compositionally biased region" description="Low complexity" evidence="1">
    <location>
        <begin position="32"/>
        <end position="61"/>
    </location>
</feature>
<dbReference type="AlphaFoldDB" id="A0A1W9Z507"/>
<comment type="caution">
    <text evidence="4">The sequence shown here is derived from an EMBL/GenBank/DDBJ whole genome shotgun (WGS) entry which is preliminary data.</text>
</comment>
<evidence type="ECO:0000256" key="1">
    <source>
        <dbReference type="SAM" id="MobiDB-lite"/>
    </source>
</evidence>
<dbReference type="RefSeq" id="WP_083054973.1">
    <property type="nucleotide sequence ID" value="NZ_JACKVM010000014.1"/>
</dbReference>
<keyword evidence="2" id="KW-0732">Signal</keyword>
<feature type="chain" id="PRO_5012077559" description="PepSY domain-containing protein" evidence="2">
    <location>
        <begin position="33"/>
        <end position="210"/>
    </location>
</feature>
<reference evidence="4 5" key="1">
    <citation type="submission" date="2017-02" db="EMBL/GenBank/DDBJ databases">
        <title>The new phylogeny of genus Mycobacterium.</title>
        <authorList>
            <person name="Tortoli E."/>
            <person name="Trovato A."/>
            <person name="Cirillo D.M."/>
        </authorList>
    </citation>
    <scope>NUCLEOTIDE SEQUENCE [LARGE SCALE GENOMIC DNA]</scope>
    <source>
        <strain evidence="4 5">DSM 45578</strain>
    </source>
</reference>
<dbReference type="Pfam" id="PF03413">
    <property type="entry name" value="PepSY"/>
    <property type="match status" value="2"/>
</dbReference>
<dbReference type="EMBL" id="MVHJ01000001">
    <property type="protein sequence ID" value="ORA07229.1"/>
    <property type="molecule type" value="Genomic_DNA"/>
</dbReference>
<protein>
    <recommendedName>
        <fullName evidence="3">PepSY domain-containing protein</fullName>
    </recommendedName>
</protein>
<feature type="region of interest" description="Disordered" evidence="1">
    <location>
        <begin position="31"/>
        <end position="62"/>
    </location>
</feature>
<feature type="signal peptide" evidence="2">
    <location>
        <begin position="1"/>
        <end position="32"/>
    </location>
</feature>
<evidence type="ECO:0000313" key="5">
    <source>
        <dbReference type="Proteomes" id="UP000192366"/>
    </source>
</evidence>
<dbReference type="InterPro" id="IPR025711">
    <property type="entry name" value="PepSY"/>
</dbReference>
<evidence type="ECO:0000313" key="4">
    <source>
        <dbReference type="EMBL" id="ORA07229.1"/>
    </source>
</evidence>
<dbReference type="Proteomes" id="UP000192366">
    <property type="component" value="Unassembled WGS sequence"/>
</dbReference>
<evidence type="ECO:0000256" key="2">
    <source>
        <dbReference type="SAM" id="SignalP"/>
    </source>
</evidence>
<feature type="domain" description="PepSY" evidence="3">
    <location>
        <begin position="151"/>
        <end position="203"/>
    </location>
</feature>
<keyword evidence="5" id="KW-1185">Reference proteome</keyword>
<feature type="domain" description="PepSY" evidence="3">
    <location>
        <begin position="75"/>
        <end position="134"/>
    </location>
</feature>
<accession>A0A1W9Z507</accession>
<dbReference type="STRING" id="564198.BST17_01830"/>
<proteinExistence type="predicted"/>
<name>A0A1W9Z507_MYCBA</name>
<dbReference type="PROSITE" id="PS51257">
    <property type="entry name" value="PROKAR_LIPOPROTEIN"/>
    <property type="match status" value="1"/>
</dbReference>